<accession>A0A388LAG3</accession>
<keyword evidence="3" id="KW-1185">Reference proteome</keyword>
<dbReference type="Proteomes" id="UP000265515">
    <property type="component" value="Unassembled WGS sequence"/>
</dbReference>
<feature type="compositionally biased region" description="Polar residues" evidence="1">
    <location>
        <begin position="33"/>
        <end position="46"/>
    </location>
</feature>
<evidence type="ECO:0000256" key="1">
    <source>
        <dbReference type="SAM" id="MobiDB-lite"/>
    </source>
</evidence>
<gene>
    <name evidence="2" type="ORF">CBR_g29424</name>
</gene>
<organism evidence="2 3">
    <name type="scientific">Chara braunii</name>
    <name type="common">Braun's stonewort</name>
    <dbReference type="NCBI Taxonomy" id="69332"/>
    <lineage>
        <taxon>Eukaryota</taxon>
        <taxon>Viridiplantae</taxon>
        <taxon>Streptophyta</taxon>
        <taxon>Charophyceae</taxon>
        <taxon>Charales</taxon>
        <taxon>Characeae</taxon>
        <taxon>Chara</taxon>
    </lineage>
</organism>
<feature type="region of interest" description="Disordered" evidence="1">
    <location>
        <begin position="33"/>
        <end position="55"/>
    </location>
</feature>
<protein>
    <submittedName>
        <fullName evidence="2">Uncharacterized protein</fullName>
    </submittedName>
</protein>
<reference evidence="2 3" key="1">
    <citation type="journal article" date="2018" name="Cell">
        <title>The Chara Genome: Secondary Complexity and Implications for Plant Terrestrialization.</title>
        <authorList>
            <person name="Nishiyama T."/>
            <person name="Sakayama H."/>
            <person name="Vries J.D."/>
            <person name="Buschmann H."/>
            <person name="Saint-Marcoux D."/>
            <person name="Ullrich K.K."/>
            <person name="Haas F.B."/>
            <person name="Vanderstraeten L."/>
            <person name="Becker D."/>
            <person name="Lang D."/>
            <person name="Vosolsobe S."/>
            <person name="Rombauts S."/>
            <person name="Wilhelmsson P.K.I."/>
            <person name="Janitza P."/>
            <person name="Kern R."/>
            <person name="Heyl A."/>
            <person name="Rumpler F."/>
            <person name="Villalobos L.I.A.C."/>
            <person name="Clay J.M."/>
            <person name="Skokan R."/>
            <person name="Toyoda A."/>
            <person name="Suzuki Y."/>
            <person name="Kagoshima H."/>
            <person name="Schijlen E."/>
            <person name="Tajeshwar N."/>
            <person name="Catarino B."/>
            <person name="Hetherington A.J."/>
            <person name="Saltykova A."/>
            <person name="Bonnot C."/>
            <person name="Breuninger H."/>
            <person name="Symeonidi A."/>
            <person name="Radhakrishnan G.V."/>
            <person name="Van Nieuwerburgh F."/>
            <person name="Deforce D."/>
            <person name="Chang C."/>
            <person name="Karol K.G."/>
            <person name="Hedrich R."/>
            <person name="Ulvskov P."/>
            <person name="Glockner G."/>
            <person name="Delwiche C.F."/>
            <person name="Petrasek J."/>
            <person name="Van de Peer Y."/>
            <person name="Friml J."/>
            <person name="Beilby M."/>
            <person name="Dolan L."/>
            <person name="Kohara Y."/>
            <person name="Sugano S."/>
            <person name="Fujiyama A."/>
            <person name="Delaux P.-M."/>
            <person name="Quint M."/>
            <person name="TheiBen G."/>
            <person name="Hagemann M."/>
            <person name="Harholt J."/>
            <person name="Dunand C."/>
            <person name="Zachgo S."/>
            <person name="Langdale J."/>
            <person name="Maumus F."/>
            <person name="Straeten D.V.D."/>
            <person name="Gould S.B."/>
            <person name="Rensing S.A."/>
        </authorList>
    </citation>
    <scope>NUCLEOTIDE SEQUENCE [LARGE SCALE GENOMIC DNA]</scope>
    <source>
        <strain evidence="2 3">S276</strain>
    </source>
</reference>
<proteinExistence type="predicted"/>
<name>A0A388LAG3_CHABU</name>
<evidence type="ECO:0000313" key="2">
    <source>
        <dbReference type="EMBL" id="GBG79274.1"/>
    </source>
</evidence>
<evidence type="ECO:0000313" key="3">
    <source>
        <dbReference type="Proteomes" id="UP000265515"/>
    </source>
</evidence>
<dbReference type="EMBL" id="BFEA01000315">
    <property type="protein sequence ID" value="GBG79274.1"/>
    <property type="molecule type" value="Genomic_DNA"/>
</dbReference>
<feature type="region of interest" description="Disordered" evidence="1">
    <location>
        <begin position="75"/>
        <end position="110"/>
    </location>
</feature>
<dbReference type="AlphaFoldDB" id="A0A388LAG3"/>
<sequence>MFSMSALLNPNFLKPFMQTLVSAAIGNIITASTGSGFADSSRQPSEGETEPDADVMEPQAEWLRLMALTAIKQSRRSGKAGATTCQTTGPQTRNQEGGRECSEDGLDADSTTDGIQAEQQLDHSFLSSVLSCADRDTSIGKRLLNELVRHAYMFWCEKKDHQASLGSLKLSHRLLMMMSTQKRSTNADAPVGGFVTHKAGECLHKLLSEVKAECMSEQDQATAAGPQADIKELVSMYVARVTPDQLGGASPHYGQGTPDTI</sequence>
<comment type="caution">
    <text evidence="2">The sequence shown here is derived from an EMBL/GenBank/DDBJ whole genome shotgun (WGS) entry which is preliminary data.</text>
</comment>
<dbReference type="Gramene" id="GBG79274">
    <property type="protein sequence ID" value="GBG79274"/>
    <property type="gene ID" value="CBR_g29424"/>
</dbReference>
<feature type="compositionally biased region" description="Polar residues" evidence="1">
    <location>
        <begin position="83"/>
        <end position="95"/>
    </location>
</feature>